<dbReference type="Proteomes" id="UP000887574">
    <property type="component" value="Unplaced"/>
</dbReference>
<protein>
    <submittedName>
        <fullName evidence="2">Uncharacterized protein</fullName>
    </submittedName>
</protein>
<reference evidence="2" key="1">
    <citation type="submission" date="2022-11" db="UniProtKB">
        <authorList>
            <consortium name="WormBaseParasite"/>
        </authorList>
    </citation>
    <scope>IDENTIFICATION</scope>
</reference>
<proteinExistence type="predicted"/>
<keyword evidence="1" id="KW-1185">Reference proteome</keyword>
<organism evidence="1 2">
    <name type="scientific">Ditylenchus dipsaci</name>
    <dbReference type="NCBI Taxonomy" id="166011"/>
    <lineage>
        <taxon>Eukaryota</taxon>
        <taxon>Metazoa</taxon>
        <taxon>Ecdysozoa</taxon>
        <taxon>Nematoda</taxon>
        <taxon>Chromadorea</taxon>
        <taxon>Rhabditida</taxon>
        <taxon>Tylenchina</taxon>
        <taxon>Tylenchomorpha</taxon>
        <taxon>Sphaerularioidea</taxon>
        <taxon>Anguinidae</taxon>
        <taxon>Anguininae</taxon>
        <taxon>Ditylenchus</taxon>
    </lineage>
</organism>
<sequence>MSQGFCEKCLDFFLRVMTRFSILPPGQHNSFYTIGQCVRRAYLLLLQGSVNRCKCEKTLISTALESTSSLWKREISERK</sequence>
<evidence type="ECO:0000313" key="2">
    <source>
        <dbReference type="WBParaSite" id="jg2753"/>
    </source>
</evidence>
<evidence type="ECO:0000313" key="1">
    <source>
        <dbReference type="Proteomes" id="UP000887574"/>
    </source>
</evidence>
<name>A0A915E5F8_9BILA</name>
<dbReference type="AlphaFoldDB" id="A0A915E5F8"/>
<accession>A0A915E5F8</accession>
<dbReference type="WBParaSite" id="jg2753">
    <property type="protein sequence ID" value="jg2753"/>
    <property type="gene ID" value="jg2753"/>
</dbReference>